<dbReference type="CDD" id="cd07016">
    <property type="entry name" value="S14_ClpP_1"/>
    <property type="match status" value="1"/>
</dbReference>
<dbReference type="RefSeq" id="WP_008195355.1">
    <property type="nucleotide sequence ID" value="NZ_CM011002.1"/>
</dbReference>
<comment type="similarity">
    <text evidence="1 6">Belongs to the peptidase S14 family.</text>
</comment>
<dbReference type="PRINTS" id="PR00127">
    <property type="entry name" value="CLPPROTEASEP"/>
</dbReference>
<dbReference type="InterPro" id="IPR001907">
    <property type="entry name" value="ClpP"/>
</dbReference>
<keyword evidence="5" id="KW-0720">Serine protease</keyword>
<dbReference type="GO" id="GO:0051117">
    <property type="term" value="F:ATPase binding"/>
    <property type="evidence" value="ECO:0007669"/>
    <property type="project" value="TreeGrafter"/>
</dbReference>
<name>A0A5E8H3F6_ROSAD</name>
<accession>A0A5E8H3F6</accession>
<protein>
    <recommendedName>
        <fullName evidence="6">ATP-dependent Clp protease proteolytic subunit</fullName>
    </recommendedName>
</protein>
<keyword evidence="2" id="KW-0963">Cytoplasm</keyword>
<dbReference type="PANTHER" id="PTHR10381">
    <property type="entry name" value="ATP-DEPENDENT CLP PROTEASE PROTEOLYTIC SUBUNIT"/>
    <property type="match status" value="1"/>
</dbReference>
<evidence type="ECO:0000256" key="6">
    <source>
        <dbReference type="RuleBase" id="RU003567"/>
    </source>
</evidence>
<feature type="compositionally biased region" description="Polar residues" evidence="7">
    <location>
        <begin position="333"/>
        <end position="342"/>
    </location>
</feature>
<keyword evidence="4" id="KW-0378">Hydrolase</keyword>
<keyword evidence="3 8" id="KW-0645">Protease</keyword>
<evidence type="ECO:0000313" key="8">
    <source>
        <dbReference type="EMBL" id="EEE46624.1"/>
    </source>
</evidence>
<dbReference type="GO" id="GO:0009368">
    <property type="term" value="C:endopeptidase Clp complex"/>
    <property type="evidence" value="ECO:0007669"/>
    <property type="project" value="TreeGrafter"/>
</dbReference>
<reference evidence="8 9" key="1">
    <citation type="submission" date="2008-01" db="EMBL/GenBank/DDBJ databases">
        <authorList>
            <person name="Wagner-Dobler I."/>
            <person name="Ferriera S."/>
            <person name="Johnson J."/>
            <person name="Kravitz S."/>
            <person name="Beeson K."/>
            <person name="Sutton G."/>
            <person name="Rogers Y.-H."/>
            <person name="Friedman R."/>
            <person name="Frazier M."/>
            <person name="Venter J.C."/>
        </authorList>
    </citation>
    <scope>NUCLEOTIDE SEQUENCE [LARGE SCALE GENOMIC DNA]</scope>
    <source>
        <strain evidence="9">DSM 17067 / NCIMB 14079 / DFL-11</strain>
    </source>
</reference>
<evidence type="ECO:0000313" key="9">
    <source>
        <dbReference type="Proteomes" id="UP000004703"/>
    </source>
</evidence>
<proteinExistence type="inferred from homology"/>
<dbReference type="GO" id="GO:0004176">
    <property type="term" value="F:ATP-dependent peptidase activity"/>
    <property type="evidence" value="ECO:0007669"/>
    <property type="project" value="InterPro"/>
</dbReference>
<evidence type="ECO:0000256" key="1">
    <source>
        <dbReference type="ARBA" id="ARBA00007039"/>
    </source>
</evidence>
<dbReference type="Proteomes" id="UP000004703">
    <property type="component" value="Chromosome"/>
</dbReference>
<dbReference type="NCBIfam" id="NF045542">
    <property type="entry name" value="Clp_rel_HeadMat"/>
    <property type="match status" value="1"/>
</dbReference>
<reference evidence="8 9" key="2">
    <citation type="submission" date="2013-04" db="EMBL/GenBank/DDBJ databases">
        <authorList>
            <person name="Fiebig A."/>
            <person name="Pradella S."/>
            <person name="Wagner-Doebler I."/>
        </authorList>
    </citation>
    <scope>NUCLEOTIDE SEQUENCE [LARGE SCALE GENOMIC DNA]</scope>
    <source>
        <strain evidence="9">DSM 17067 / NCIMB 14079 / DFL-11</strain>
    </source>
</reference>
<dbReference type="EMBL" id="ACCU02000003">
    <property type="protein sequence ID" value="EEE46624.1"/>
    <property type="molecule type" value="Genomic_DNA"/>
</dbReference>
<dbReference type="Pfam" id="PF00574">
    <property type="entry name" value="CLP_protease"/>
    <property type="match status" value="1"/>
</dbReference>
<evidence type="ECO:0000256" key="7">
    <source>
        <dbReference type="SAM" id="MobiDB-lite"/>
    </source>
</evidence>
<dbReference type="InterPro" id="IPR029045">
    <property type="entry name" value="ClpP/crotonase-like_dom_sf"/>
</dbReference>
<feature type="compositionally biased region" description="Basic and acidic residues" evidence="7">
    <location>
        <begin position="218"/>
        <end position="234"/>
    </location>
</feature>
<feature type="region of interest" description="Disordered" evidence="7">
    <location>
        <begin position="288"/>
        <end position="342"/>
    </location>
</feature>
<dbReference type="AlphaFoldDB" id="A0A5E8H3F6"/>
<sequence length="342" mass="35635">MPVYENGELVLYGFVGENLWDEGFTAREVITALAEHGSQNDLTVRLNSGGGYVDDGRSIYNALKVHGGDVTVFVDGVAASSASLIAMAGDKIVMRSGALMMIHDPATITVGTADDHDVSKQALERTAESFADTYAARSGNDAKDVRAAMKATTWMTADEAVAAGYADEADAETAKLAASFDYRFYAGAPEDLTQLAKSNGWSLKATEPAASAATTGQKETDMADPKPADGKSADTDNEVSDAVAKATARIQAILGCEEAAGREALAQEFAYRTELTAEQAIKALATAAKTSNSDVAGGGGIDEEAYERERLLGSGQGNPGGQAPPAKAAWSTAVANTNKRFK</sequence>
<dbReference type="SUPFAM" id="SSF52096">
    <property type="entry name" value="ClpP/crotonase"/>
    <property type="match status" value="1"/>
</dbReference>
<feature type="region of interest" description="Disordered" evidence="7">
    <location>
        <begin position="207"/>
        <end position="240"/>
    </location>
</feature>
<dbReference type="GO" id="GO:0006515">
    <property type="term" value="P:protein quality control for misfolded or incompletely synthesized proteins"/>
    <property type="evidence" value="ECO:0007669"/>
    <property type="project" value="TreeGrafter"/>
</dbReference>
<evidence type="ECO:0000256" key="4">
    <source>
        <dbReference type="ARBA" id="ARBA00022801"/>
    </source>
</evidence>
<gene>
    <name evidence="8" type="ORF">SADFL11_3913</name>
</gene>
<evidence type="ECO:0000256" key="2">
    <source>
        <dbReference type="ARBA" id="ARBA00022490"/>
    </source>
</evidence>
<dbReference type="InterPro" id="IPR023562">
    <property type="entry name" value="ClpP/TepA"/>
</dbReference>
<comment type="caution">
    <text evidence="8">The sequence shown here is derived from an EMBL/GenBank/DDBJ whole genome shotgun (WGS) entry which is preliminary data.</text>
</comment>
<dbReference type="Gene3D" id="3.90.226.10">
    <property type="entry name" value="2-enoyl-CoA Hydratase, Chain A, domain 1"/>
    <property type="match status" value="1"/>
</dbReference>
<evidence type="ECO:0000256" key="5">
    <source>
        <dbReference type="ARBA" id="ARBA00022825"/>
    </source>
</evidence>
<evidence type="ECO:0000256" key="3">
    <source>
        <dbReference type="ARBA" id="ARBA00022670"/>
    </source>
</evidence>
<organism evidence="8 9">
    <name type="scientific">Roseibium alexandrii (strain DSM 17067 / NCIMB 14079 / DFL-11)</name>
    <name type="common">Labrenzia alexandrii</name>
    <dbReference type="NCBI Taxonomy" id="244592"/>
    <lineage>
        <taxon>Bacteria</taxon>
        <taxon>Pseudomonadati</taxon>
        <taxon>Pseudomonadota</taxon>
        <taxon>Alphaproteobacteria</taxon>
        <taxon>Hyphomicrobiales</taxon>
        <taxon>Stappiaceae</taxon>
        <taxon>Roseibium</taxon>
    </lineage>
</organism>
<dbReference type="PANTHER" id="PTHR10381:SF70">
    <property type="entry name" value="ATP-DEPENDENT CLP PROTEASE PROTEOLYTIC SUBUNIT"/>
    <property type="match status" value="1"/>
</dbReference>
<dbReference type="GO" id="GO:0004252">
    <property type="term" value="F:serine-type endopeptidase activity"/>
    <property type="evidence" value="ECO:0007669"/>
    <property type="project" value="InterPro"/>
</dbReference>